<gene>
    <name evidence="1" type="ORF">SAMN02949497_0277</name>
</gene>
<dbReference type="Proteomes" id="UP000192923">
    <property type="component" value="Unassembled WGS sequence"/>
</dbReference>
<name>A0A1Y6D4W4_9GAMM</name>
<keyword evidence="2" id="KW-1185">Reference proteome</keyword>
<proteinExistence type="predicted"/>
<accession>A0A1Y6D4W4</accession>
<reference evidence="1 2" key="1">
    <citation type="submission" date="2016-12" db="EMBL/GenBank/DDBJ databases">
        <authorList>
            <person name="Song W.-J."/>
            <person name="Kurnit D.M."/>
        </authorList>
    </citation>
    <scope>NUCLEOTIDE SEQUENCE [LARGE SCALE GENOMIC DNA]</scope>
    <source>
        <strain evidence="1 2">175</strain>
    </source>
</reference>
<organism evidence="1 2">
    <name type="scientific">Methylomagnum ishizawai</name>
    <dbReference type="NCBI Taxonomy" id="1760988"/>
    <lineage>
        <taxon>Bacteria</taxon>
        <taxon>Pseudomonadati</taxon>
        <taxon>Pseudomonadota</taxon>
        <taxon>Gammaproteobacteria</taxon>
        <taxon>Methylococcales</taxon>
        <taxon>Methylococcaceae</taxon>
        <taxon>Methylomagnum</taxon>
    </lineage>
</organism>
<dbReference type="EMBL" id="FXAM01000003">
    <property type="protein sequence ID" value="SMF97707.1"/>
    <property type="molecule type" value="Genomic_DNA"/>
</dbReference>
<dbReference type="STRING" id="1760988.SAMN02949497_0277"/>
<sequence>MIYVVEIPHTGKPAAWFAFNADDFERKVRAGKVGDPRTIFLAQSPREQLEALGLDPDAPDARAAAPDIFARAEQHGWDTPWYRADYLLDEPGSWEVEPVEVLEAYAAAASDGLASCRIYLSDQAAETALYKDPLYQGREGFYAHIALREQLIALEVIADDL</sequence>
<dbReference type="AlphaFoldDB" id="A0A1Y6D4W4"/>
<evidence type="ECO:0000313" key="2">
    <source>
        <dbReference type="Proteomes" id="UP000192923"/>
    </source>
</evidence>
<evidence type="ECO:0000313" key="1">
    <source>
        <dbReference type="EMBL" id="SMF97707.1"/>
    </source>
</evidence>
<dbReference type="OrthoDB" id="9096507at2"/>
<dbReference type="RefSeq" id="WP_085216724.1">
    <property type="nucleotide sequence ID" value="NZ_FXAM01000003.1"/>
</dbReference>
<protein>
    <submittedName>
        <fullName evidence="1">Uncharacterized protein</fullName>
    </submittedName>
</protein>